<protein>
    <submittedName>
        <fullName evidence="1">Cyclase</fullName>
    </submittedName>
</protein>
<dbReference type="GeneID" id="66161970"/>
<accession>A0A8D5ZD57</accession>
<evidence type="ECO:0000313" key="1">
    <source>
        <dbReference type="EMBL" id="BCU68923.1"/>
    </source>
</evidence>
<name>A0A8D5ZD57_9CREN</name>
<dbReference type="SUPFAM" id="SSF102198">
    <property type="entry name" value="Putative cyclase"/>
    <property type="match status" value="1"/>
</dbReference>
<dbReference type="KEGG" id="csty:KN1_02200"/>
<dbReference type="InterPro" id="IPR007325">
    <property type="entry name" value="KFase/CYL"/>
</dbReference>
<evidence type="ECO:0000313" key="2">
    <source>
        <dbReference type="Proteomes" id="UP000825123"/>
    </source>
</evidence>
<dbReference type="Pfam" id="PF04199">
    <property type="entry name" value="Cyclase"/>
    <property type="match status" value="1"/>
</dbReference>
<dbReference type="PANTHER" id="PTHR31118">
    <property type="entry name" value="CYCLASE-LIKE PROTEIN 2"/>
    <property type="match status" value="1"/>
</dbReference>
<gene>
    <name evidence="1" type="ORF">KN1_02200</name>
</gene>
<sequence>MIIDLSVRIENGMPFYPGDPEPSLVEIRKEDYVIHKVTIGTHTGTHVDVPYHFIPDGKRLDQIPLEKFMGKAYVTDNVDKLTDADILLIYTGSSKYWKKGWRMENFATINIEVARKIIDKGYKMVGIDSPSIGDNEVHRLLLSHEVLIVENLSENLKTIVGELVNFQALPLNIVGVDGSPVRAIAVK</sequence>
<dbReference type="EMBL" id="AP024597">
    <property type="protein sequence ID" value="BCU68923.1"/>
    <property type="molecule type" value="Genomic_DNA"/>
</dbReference>
<dbReference type="GO" id="GO:0019441">
    <property type="term" value="P:L-tryptophan catabolic process to kynurenine"/>
    <property type="evidence" value="ECO:0007669"/>
    <property type="project" value="InterPro"/>
</dbReference>
<organism evidence="1 2">
    <name type="scientific">Stygiolobus caldivivus</name>
    <dbReference type="NCBI Taxonomy" id="2824673"/>
    <lineage>
        <taxon>Archaea</taxon>
        <taxon>Thermoproteota</taxon>
        <taxon>Thermoprotei</taxon>
        <taxon>Sulfolobales</taxon>
        <taxon>Sulfolobaceae</taxon>
        <taxon>Stygiolobus</taxon>
    </lineage>
</organism>
<proteinExistence type="predicted"/>
<dbReference type="RefSeq" id="WP_221288887.1">
    <property type="nucleotide sequence ID" value="NZ_AP024597.1"/>
</dbReference>
<dbReference type="AlphaFoldDB" id="A0A8D5ZD57"/>
<dbReference type="Proteomes" id="UP000825123">
    <property type="component" value="Chromosome"/>
</dbReference>
<dbReference type="GO" id="GO:0004061">
    <property type="term" value="F:arylformamidase activity"/>
    <property type="evidence" value="ECO:0007669"/>
    <property type="project" value="InterPro"/>
</dbReference>
<dbReference type="Gene3D" id="3.50.30.50">
    <property type="entry name" value="Putative cyclase"/>
    <property type="match status" value="1"/>
</dbReference>
<keyword evidence="2" id="KW-1185">Reference proteome</keyword>
<reference evidence="1 2" key="1">
    <citation type="submission" date="2021-04" db="EMBL/GenBank/DDBJ databases">
        <title>Complete genome sequence of Stygiolobus sp. KN-1.</title>
        <authorList>
            <person name="Nakamura K."/>
            <person name="Sakai H."/>
            <person name="Kurosawa N."/>
        </authorList>
    </citation>
    <scope>NUCLEOTIDE SEQUENCE [LARGE SCALE GENOMIC DNA]</scope>
    <source>
        <strain evidence="1 2">KN-1</strain>
    </source>
</reference>
<dbReference type="PANTHER" id="PTHR31118:SF12">
    <property type="entry name" value="CYCLASE-LIKE PROTEIN 2"/>
    <property type="match status" value="1"/>
</dbReference>
<dbReference type="InterPro" id="IPR037175">
    <property type="entry name" value="KFase_sf"/>
</dbReference>